<dbReference type="InterPro" id="IPR053710">
    <property type="entry name" value="Arylamine_NAT_domain_sf"/>
</dbReference>
<dbReference type="Proteomes" id="UP000257144">
    <property type="component" value="Unassembled WGS sequence"/>
</dbReference>
<gene>
    <name evidence="3" type="ORF">DRW41_01115</name>
</gene>
<dbReference type="Gene3D" id="3.30.2140.20">
    <property type="match status" value="1"/>
</dbReference>
<keyword evidence="3" id="KW-0808">Transferase</keyword>
<dbReference type="Pfam" id="PF00797">
    <property type="entry name" value="Acetyltransf_2"/>
    <property type="match status" value="1"/>
</dbReference>
<dbReference type="AlphaFoldDB" id="A0A3D8GVG7"/>
<dbReference type="InterPro" id="IPR001447">
    <property type="entry name" value="Arylamine_N-AcTrfase"/>
</dbReference>
<comment type="similarity">
    <text evidence="1 2">Belongs to the arylamine N-acetyltransferase family.</text>
</comment>
<evidence type="ECO:0000313" key="3">
    <source>
        <dbReference type="EMBL" id="RDU38199.1"/>
    </source>
</evidence>
<name>A0A3D8GVG7_9BACI</name>
<dbReference type="InterPro" id="IPR038765">
    <property type="entry name" value="Papain-like_cys_pep_sf"/>
</dbReference>
<dbReference type="OrthoDB" id="7181050at2"/>
<dbReference type="RefSeq" id="WP_115450122.1">
    <property type="nucleotide sequence ID" value="NZ_QNQT01000001.1"/>
</dbReference>
<evidence type="ECO:0000256" key="2">
    <source>
        <dbReference type="RuleBase" id="RU003452"/>
    </source>
</evidence>
<evidence type="ECO:0000313" key="4">
    <source>
        <dbReference type="Proteomes" id="UP000257144"/>
    </source>
</evidence>
<sequence length="260" mass="29681">MTAMNKMFRKRIGFPRDEPIDFNNLDTILEKAALTLPFENVRIMNGSTTEFTEESLKEKILDRNEGGLCYDLNSLLYLFLLDNGFDARLIRGVVFNQAQQKWSETGKTHVAILLRDNRRQYLVDTGFGINIPLKPVPLDGDTVSSRNGEFKVQKEASEHGDYCLYMKLKHKDKEWKKGYAFNSMDTVTNLPDLNEIQQIIASHPASGFNKRLLITRLTDKGSITLAGNSATIWTDGRMEKEEINADQFKKLAKDVFGFML</sequence>
<dbReference type="PRINTS" id="PR01543">
    <property type="entry name" value="ANATRNSFRASE"/>
</dbReference>
<dbReference type="GO" id="GO:0016407">
    <property type="term" value="F:acetyltransferase activity"/>
    <property type="evidence" value="ECO:0007669"/>
    <property type="project" value="InterPro"/>
</dbReference>
<organism evidence="3 4">
    <name type="scientific">Neobacillus piezotolerans</name>
    <dbReference type="NCBI Taxonomy" id="2259171"/>
    <lineage>
        <taxon>Bacteria</taxon>
        <taxon>Bacillati</taxon>
        <taxon>Bacillota</taxon>
        <taxon>Bacilli</taxon>
        <taxon>Bacillales</taxon>
        <taxon>Bacillaceae</taxon>
        <taxon>Neobacillus</taxon>
    </lineage>
</organism>
<comment type="caution">
    <text evidence="3">The sequence shown here is derived from an EMBL/GenBank/DDBJ whole genome shotgun (WGS) entry which is preliminary data.</text>
</comment>
<dbReference type="SUPFAM" id="SSF54001">
    <property type="entry name" value="Cysteine proteinases"/>
    <property type="match status" value="1"/>
</dbReference>
<evidence type="ECO:0000256" key="1">
    <source>
        <dbReference type="ARBA" id="ARBA00006547"/>
    </source>
</evidence>
<protein>
    <submittedName>
        <fullName evidence="3">Arylamine N-acetyltransferase</fullName>
    </submittedName>
</protein>
<proteinExistence type="inferred from homology"/>
<keyword evidence="4" id="KW-1185">Reference proteome</keyword>
<accession>A0A3D8GVG7</accession>
<reference evidence="3 4" key="1">
    <citation type="submission" date="2018-07" db="EMBL/GenBank/DDBJ databases">
        <title>Bacillus sp. YLB-04 draft genome sequence.</title>
        <authorList>
            <person name="Yu L."/>
            <person name="Tang X."/>
        </authorList>
    </citation>
    <scope>NUCLEOTIDE SEQUENCE [LARGE SCALE GENOMIC DNA]</scope>
    <source>
        <strain evidence="3 4">YLB-04</strain>
    </source>
</reference>
<dbReference type="PANTHER" id="PTHR11786:SF0">
    <property type="entry name" value="ARYLAMINE N-ACETYLTRANSFERASE 4-RELATED"/>
    <property type="match status" value="1"/>
</dbReference>
<dbReference type="EMBL" id="QNQT01000001">
    <property type="protein sequence ID" value="RDU38199.1"/>
    <property type="molecule type" value="Genomic_DNA"/>
</dbReference>
<dbReference type="PANTHER" id="PTHR11786">
    <property type="entry name" value="N-HYDROXYARYLAMINE O-ACETYLTRANSFERASE"/>
    <property type="match status" value="1"/>
</dbReference>